<reference evidence="2 3" key="1">
    <citation type="submission" date="2024-06" db="EMBL/GenBank/DDBJ databases">
        <title>The Natural Products Discovery Center: Release of the First 8490 Sequenced Strains for Exploring Actinobacteria Biosynthetic Diversity.</title>
        <authorList>
            <person name="Kalkreuter E."/>
            <person name="Kautsar S.A."/>
            <person name="Yang D."/>
            <person name="Bader C.D."/>
            <person name="Teijaro C.N."/>
            <person name="Fluegel L."/>
            <person name="Davis C.M."/>
            <person name="Simpson J.R."/>
            <person name="Lauterbach L."/>
            <person name="Steele A.D."/>
            <person name="Gui C."/>
            <person name="Meng S."/>
            <person name="Li G."/>
            <person name="Viehrig K."/>
            <person name="Ye F."/>
            <person name="Su P."/>
            <person name="Kiefer A.F."/>
            <person name="Nichols A."/>
            <person name="Cepeda A.J."/>
            <person name="Yan W."/>
            <person name="Fan B."/>
            <person name="Jiang Y."/>
            <person name="Adhikari A."/>
            <person name="Zheng C.-J."/>
            <person name="Schuster L."/>
            <person name="Cowan T.M."/>
            <person name="Smanski M.J."/>
            <person name="Chevrette M.G."/>
            <person name="De Carvalho L.P.S."/>
            <person name="Shen B."/>
        </authorList>
    </citation>
    <scope>NUCLEOTIDE SEQUENCE [LARGE SCALE GENOMIC DNA]</scope>
    <source>
        <strain evidence="2 3">NPDC000837</strain>
    </source>
</reference>
<gene>
    <name evidence="2" type="ORF">ABT276_23375</name>
</gene>
<comment type="caution">
    <text evidence="2">The sequence shown here is derived from an EMBL/GenBank/DDBJ whole genome shotgun (WGS) entry which is preliminary data.</text>
</comment>
<dbReference type="EMBL" id="JBEPBX010000023">
    <property type="protein sequence ID" value="MER6616256.1"/>
    <property type="molecule type" value="Genomic_DNA"/>
</dbReference>
<sequence length="273" mass="30603">MADAQQVAAEVQRLSQMSDEAFMDTVVAYVMGGTDKRAPRDVQGEALGSPQLSPRTLDALETAMRRAKAFNPLQEGESKREQQARIAPWRTRIKAAMGPIQDVVDDLAHEHAKELAALSDNAFTDRWTAFVLGEPVPEPTSPRVEALAFRSHKVAGRAADICRLMLEEPARFMPEPAPGESRNAREHRIEGFRLRVVAEARFLRYAVQYAEARQGRMPSEPNHRLQALKLLGKAHPQEMLELLRQVRGEDRAASKAARRDRRDVRRAARSGAR</sequence>
<protein>
    <submittedName>
        <fullName evidence="2">Uncharacterized protein</fullName>
    </submittedName>
</protein>
<evidence type="ECO:0000313" key="2">
    <source>
        <dbReference type="EMBL" id="MER6616256.1"/>
    </source>
</evidence>
<dbReference type="Proteomes" id="UP001445472">
    <property type="component" value="Unassembled WGS sequence"/>
</dbReference>
<keyword evidence="3" id="KW-1185">Reference proteome</keyword>
<feature type="region of interest" description="Disordered" evidence="1">
    <location>
        <begin position="245"/>
        <end position="273"/>
    </location>
</feature>
<organism evidence="2 3">
    <name type="scientific">Streptomyces xantholiticus</name>
    <dbReference type="NCBI Taxonomy" id="68285"/>
    <lineage>
        <taxon>Bacteria</taxon>
        <taxon>Bacillati</taxon>
        <taxon>Actinomycetota</taxon>
        <taxon>Actinomycetes</taxon>
        <taxon>Kitasatosporales</taxon>
        <taxon>Streptomycetaceae</taxon>
        <taxon>Streptomyces</taxon>
    </lineage>
</organism>
<evidence type="ECO:0000313" key="3">
    <source>
        <dbReference type="Proteomes" id="UP001445472"/>
    </source>
</evidence>
<name>A0ABV1V141_9ACTN</name>
<evidence type="ECO:0000256" key="1">
    <source>
        <dbReference type="SAM" id="MobiDB-lite"/>
    </source>
</evidence>
<dbReference type="RefSeq" id="WP_351977632.1">
    <property type="nucleotide sequence ID" value="NZ_JBEPBX010000023.1"/>
</dbReference>
<accession>A0ABV1V141</accession>
<proteinExistence type="predicted"/>